<dbReference type="KEGG" id="ttf:THTE_3386"/>
<feature type="chain" id="PRO_5012018621" description="Glycoside hydrolase family 5 domain-containing protein" evidence="1">
    <location>
        <begin position="25"/>
        <end position="727"/>
    </location>
</feature>
<evidence type="ECO:0000313" key="3">
    <source>
        <dbReference type="Proteomes" id="UP000215086"/>
    </source>
</evidence>
<gene>
    <name evidence="2" type="ORF">THTE_3386</name>
</gene>
<name>A0A286RJ52_9BACT</name>
<keyword evidence="1" id="KW-0732">Signal</keyword>
<dbReference type="Gene3D" id="3.20.20.80">
    <property type="entry name" value="Glycosidases"/>
    <property type="match status" value="1"/>
</dbReference>
<dbReference type="Proteomes" id="UP000215086">
    <property type="component" value="Chromosome"/>
</dbReference>
<evidence type="ECO:0000313" key="2">
    <source>
        <dbReference type="EMBL" id="ASV75988.1"/>
    </source>
</evidence>
<sequence length="727" mass="81406">MCQRARIIGLLAVTVAASSLFQQAGPFAEEFAPCPVSWDAGDSLIDLSFLLEKPAGKDGFITIKDGHLAAASGKRIRFWGVNFSGQGCLPPKEHAPIIARRLARWGINCVRFHFFDRPAPNGIIAANRDDTRQLDPEMLDRLDYIVYQLKENGIYVDLNLNVARSYKAGDGVKDYEYLGFAKGLTYFDPRLLELQREYAQQLLTHRNPYTGNEYRNEPGVALIEFVNENSLVEAWMDGRLQGLNTRKNPGTWTDITKSYAEDLSKLYNEWLQKNVSPEVRRQIAAEAGVGEGELIPRLRPAEFAKASQLRFHTEAQFYMAVEKEYFLSMKRFLKEELGVKQLLIGNSDHGHGHTGYPIVVGTSLLDVVDGHVYWQHPSYIRDPQTGRTIGFRIPNTPMVVDPLHSTVVQLARTPVVGKPYTVSEVNHPFPHQYACEGVPILAAYAAFQDWDGIFWYTLMHQEVVGKEPRIAGHFDLAFDPVKMTQLAACSLAFIRGDVQTAREVVARTYTPEQVRESIRLTGRRDLMPFFTPGFPLALPLKHAVRVASFDGPPFTEIPFPDENPIVADTGQIKWFVKNGTAGLVVVDSPRWKAVVGHLKEVPDRPSQVDVKVENDFAAITMCSLDDQPIARAGRILVSATARVENTGQKWNADRTTLEDWGRAPTVIEVVRGDVEIKGWSAKRIDCQPLDANGRPLGTAFQASPMDNGWRITLGGQPATWYLLTVEY</sequence>
<protein>
    <recommendedName>
        <fullName evidence="4">Glycoside hydrolase family 5 domain-containing protein</fullName>
    </recommendedName>
</protein>
<accession>A0A286RJ52</accession>
<dbReference type="OrthoDB" id="9146353at2"/>
<organism evidence="2 3">
    <name type="scientific">Thermogutta terrifontis</name>
    <dbReference type="NCBI Taxonomy" id="1331910"/>
    <lineage>
        <taxon>Bacteria</taxon>
        <taxon>Pseudomonadati</taxon>
        <taxon>Planctomycetota</taxon>
        <taxon>Planctomycetia</taxon>
        <taxon>Pirellulales</taxon>
        <taxon>Thermoguttaceae</taxon>
        <taxon>Thermogutta</taxon>
    </lineage>
</organism>
<dbReference type="EMBL" id="CP018477">
    <property type="protein sequence ID" value="ASV75988.1"/>
    <property type="molecule type" value="Genomic_DNA"/>
</dbReference>
<dbReference type="InterPro" id="IPR017853">
    <property type="entry name" value="GH"/>
</dbReference>
<feature type="signal peptide" evidence="1">
    <location>
        <begin position="1"/>
        <end position="24"/>
    </location>
</feature>
<evidence type="ECO:0000256" key="1">
    <source>
        <dbReference type="SAM" id="SignalP"/>
    </source>
</evidence>
<proteinExistence type="predicted"/>
<dbReference type="RefSeq" id="WP_095415874.1">
    <property type="nucleotide sequence ID" value="NZ_CP018477.1"/>
</dbReference>
<dbReference type="AlphaFoldDB" id="A0A286RJ52"/>
<evidence type="ECO:0008006" key="4">
    <source>
        <dbReference type="Google" id="ProtNLM"/>
    </source>
</evidence>
<dbReference type="SUPFAM" id="SSF51445">
    <property type="entry name" value="(Trans)glycosidases"/>
    <property type="match status" value="1"/>
</dbReference>
<reference evidence="2 3" key="1">
    <citation type="journal article" name="Front. Microbiol.">
        <title>Sugar Metabolism of the First Thermophilic Planctomycete Thermogutta terrifontis: Comparative Genomic and Transcriptomic Approaches.</title>
        <authorList>
            <person name="Elcheninov A.G."/>
            <person name="Menzel P."/>
            <person name="Gudbergsdottir S.R."/>
            <person name="Slesarev A.I."/>
            <person name="Kadnikov V.V."/>
            <person name="Krogh A."/>
            <person name="Bonch-Osmolovskaya E.A."/>
            <person name="Peng X."/>
            <person name="Kublanov I.V."/>
        </authorList>
    </citation>
    <scope>NUCLEOTIDE SEQUENCE [LARGE SCALE GENOMIC DNA]</scope>
    <source>
        <strain evidence="2 3">R1</strain>
    </source>
</reference>
<keyword evidence="3" id="KW-1185">Reference proteome</keyword>